<dbReference type="SUPFAM" id="SSF48403">
    <property type="entry name" value="Ankyrin repeat"/>
    <property type="match status" value="1"/>
</dbReference>
<reference evidence="5 6" key="2">
    <citation type="submission" date="2015-05" db="EMBL/GenBank/DDBJ databases">
        <authorList>
            <person name="Morales-Cruz A."/>
            <person name="Amrine K.C."/>
            <person name="Cantu D."/>
        </authorList>
    </citation>
    <scope>NUCLEOTIDE SEQUENCE [LARGE SCALE GENOMIC DNA]</scope>
    <source>
        <strain evidence="5">UCRPC4</strain>
    </source>
</reference>
<protein>
    <submittedName>
        <fullName evidence="5">Putative ankyrin repeat protein</fullName>
    </submittedName>
</protein>
<keyword evidence="6" id="KW-1185">Reference proteome</keyword>
<feature type="region of interest" description="Disordered" evidence="4">
    <location>
        <begin position="55"/>
        <end position="74"/>
    </location>
</feature>
<evidence type="ECO:0000313" key="5">
    <source>
        <dbReference type="EMBL" id="KKY20303.1"/>
    </source>
</evidence>
<dbReference type="PANTHER" id="PTHR24171:SF9">
    <property type="entry name" value="ANKYRIN REPEAT DOMAIN-CONTAINING PROTEIN 39"/>
    <property type="match status" value="1"/>
</dbReference>
<keyword evidence="1" id="KW-0677">Repeat</keyword>
<dbReference type="InterPro" id="IPR002110">
    <property type="entry name" value="Ankyrin_rpt"/>
</dbReference>
<evidence type="ECO:0000256" key="2">
    <source>
        <dbReference type="ARBA" id="ARBA00023043"/>
    </source>
</evidence>
<evidence type="ECO:0000256" key="4">
    <source>
        <dbReference type="SAM" id="MobiDB-lite"/>
    </source>
</evidence>
<evidence type="ECO:0000256" key="1">
    <source>
        <dbReference type="ARBA" id="ARBA00022737"/>
    </source>
</evidence>
<comment type="caution">
    <text evidence="5">The sequence shown here is derived from an EMBL/GenBank/DDBJ whole genome shotgun (WGS) entry which is preliminary data.</text>
</comment>
<organism evidence="5 6">
    <name type="scientific">Phaeomoniella chlamydospora</name>
    <name type="common">Phaeoacremonium chlamydosporum</name>
    <dbReference type="NCBI Taxonomy" id="158046"/>
    <lineage>
        <taxon>Eukaryota</taxon>
        <taxon>Fungi</taxon>
        <taxon>Dikarya</taxon>
        <taxon>Ascomycota</taxon>
        <taxon>Pezizomycotina</taxon>
        <taxon>Eurotiomycetes</taxon>
        <taxon>Chaetothyriomycetidae</taxon>
        <taxon>Phaeomoniellales</taxon>
        <taxon>Phaeomoniellaceae</taxon>
        <taxon>Phaeomoniella</taxon>
    </lineage>
</organism>
<gene>
    <name evidence="5" type="ORF">UCRPC4_g04193</name>
</gene>
<accession>A0A0G2G9G0</accession>
<reference evidence="5 6" key="1">
    <citation type="submission" date="2015-05" db="EMBL/GenBank/DDBJ databases">
        <title>Distinctive expansion of gene families associated with plant cell wall degradation and secondary metabolism in the genomes of grapevine trunk pathogens.</title>
        <authorList>
            <person name="Lawrence D.P."/>
            <person name="Travadon R."/>
            <person name="Rolshausen P.E."/>
            <person name="Baumgartner K."/>
        </authorList>
    </citation>
    <scope>NUCLEOTIDE SEQUENCE [LARGE SCALE GENOMIC DNA]</scope>
    <source>
        <strain evidence="5">UCRPC4</strain>
    </source>
</reference>
<dbReference type="Gene3D" id="1.25.40.20">
    <property type="entry name" value="Ankyrin repeat-containing domain"/>
    <property type="match status" value="1"/>
</dbReference>
<dbReference type="PANTHER" id="PTHR24171">
    <property type="entry name" value="ANKYRIN REPEAT DOMAIN-CONTAINING PROTEIN 39-RELATED"/>
    <property type="match status" value="1"/>
</dbReference>
<proteinExistence type="predicted"/>
<sequence length="427" mass="49139">MLAMRFSSSGRTVELDPPKPFRSLIRPYLHLHGRYEADSTFNEDDDDTGLDRATERLDISDPDPNDLPPKPQDPEEVWEELIATPDFRHDLYIGACVRKDLRELRWLFQEYSKDNFHLQVSDDGDNGVLYAATEENGLATVQWLHQQDASIDQCNHYGRTPLMEAALWGRHKSVLYLTGQGADWRRRDGNNMNALDLAMNTERNASERASRGGRVYREPADAPQQRSRIEHHLKLLSHAQAQQLGSQDPQRRGFSFFVRTPDGNLGLYRPHNLLLIPNGQAQKAFAELDRGPNYPLVNAMSGYTYPNWPDVLDNELWARRANDLRVYLELPRDIRLASHVEPQLLAYLLFHHNLVNFPDQDVEYEDLQGLFDGLLPYTLTPIITVNKTDFCPSCQLFFERFKSFFPLLAVQFRFVGENANGSVTLRQ</sequence>
<dbReference type="Pfam" id="PF12796">
    <property type="entry name" value="Ank_2"/>
    <property type="match status" value="1"/>
</dbReference>
<keyword evidence="2 3" id="KW-0040">ANK repeat</keyword>
<dbReference type="InterPro" id="IPR036770">
    <property type="entry name" value="Ankyrin_rpt-contain_sf"/>
</dbReference>
<feature type="repeat" description="ANK" evidence="3">
    <location>
        <begin position="157"/>
        <end position="189"/>
    </location>
</feature>
<dbReference type="OrthoDB" id="341259at2759"/>
<dbReference type="EMBL" id="LCWF01000098">
    <property type="protein sequence ID" value="KKY20303.1"/>
    <property type="molecule type" value="Genomic_DNA"/>
</dbReference>
<dbReference type="PROSITE" id="PS50088">
    <property type="entry name" value="ANK_REPEAT"/>
    <property type="match status" value="1"/>
</dbReference>
<dbReference type="Proteomes" id="UP000053317">
    <property type="component" value="Unassembled WGS sequence"/>
</dbReference>
<dbReference type="AlphaFoldDB" id="A0A0G2G9G0"/>
<evidence type="ECO:0000256" key="3">
    <source>
        <dbReference type="PROSITE-ProRule" id="PRU00023"/>
    </source>
</evidence>
<evidence type="ECO:0000313" key="6">
    <source>
        <dbReference type="Proteomes" id="UP000053317"/>
    </source>
</evidence>
<name>A0A0G2G9G0_PHACM</name>